<feature type="compositionally biased region" description="Polar residues" evidence="5">
    <location>
        <begin position="192"/>
        <end position="204"/>
    </location>
</feature>
<evidence type="ECO:0000256" key="5">
    <source>
        <dbReference type="SAM" id="MobiDB-lite"/>
    </source>
</evidence>
<dbReference type="GO" id="GO:0005634">
    <property type="term" value="C:nucleus"/>
    <property type="evidence" value="ECO:0007669"/>
    <property type="project" value="UniProtKB-SubCell"/>
</dbReference>
<dbReference type="PANTHER" id="PTHR10985">
    <property type="entry name" value="BASIC HELIX-LOOP-HELIX TRANSCRIPTION FACTOR, HES-RELATED"/>
    <property type="match status" value="1"/>
</dbReference>
<proteinExistence type="predicted"/>
<protein>
    <submittedName>
        <fullName evidence="8">Transcription factor HES-4-A</fullName>
    </submittedName>
</protein>
<dbReference type="InterPro" id="IPR036638">
    <property type="entry name" value="HLH_DNA-bd_sf"/>
</dbReference>
<dbReference type="Gene3D" id="4.10.280.10">
    <property type="entry name" value="Helix-loop-helix DNA-binding domain"/>
    <property type="match status" value="1"/>
</dbReference>
<dbReference type="AlphaFoldDB" id="A0A2B4SEQ5"/>
<feature type="region of interest" description="Disordered" evidence="5">
    <location>
        <begin position="1"/>
        <end position="20"/>
    </location>
</feature>
<comment type="caution">
    <text evidence="8">The sequence shown here is derived from an EMBL/GenBank/DDBJ whole genome shotgun (WGS) entry which is preliminary data.</text>
</comment>
<evidence type="ECO:0000256" key="4">
    <source>
        <dbReference type="ARBA" id="ARBA00023242"/>
    </source>
</evidence>
<dbReference type="GO" id="GO:0006355">
    <property type="term" value="P:regulation of DNA-templated transcription"/>
    <property type="evidence" value="ECO:0007669"/>
    <property type="project" value="InterPro"/>
</dbReference>
<sequence length="237" mass="27076">MAERSKLTRRRQQTTKPLLERQRRARINRSLEELKSLVLSALYHDNEQNSQKMEKAEILELTVNFLKMIREQQVTGYWINPQSESESQHSNYRAGFNACAARVRRFMENQPGMNPKLQEQILESLTVSHSYNVHTNQTFVNKNTSMSFTPGQAVYGVCGLQTTSEPPRTCAFTPPPSPPQSSAFRPYDRSETTTLTDGSSNSPDNCYSTAHIKRSIVEPCKLSLWRPWIPSSQHGQI</sequence>
<evidence type="ECO:0000313" key="9">
    <source>
        <dbReference type="Proteomes" id="UP000225706"/>
    </source>
</evidence>
<dbReference type="InterPro" id="IPR011598">
    <property type="entry name" value="bHLH_dom"/>
</dbReference>
<dbReference type="EMBL" id="LSMT01000111">
    <property type="protein sequence ID" value="PFX27088.1"/>
    <property type="molecule type" value="Genomic_DNA"/>
</dbReference>
<evidence type="ECO:0000313" key="8">
    <source>
        <dbReference type="EMBL" id="PFX27088.1"/>
    </source>
</evidence>
<keyword evidence="2" id="KW-0805">Transcription regulation</keyword>
<dbReference type="OrthoDB" id="6085656at2759"/>
<name>A0A2B4SEQ5_STYPI</name>
<comment type="subcellular location">
    <subcellularLocation>
        <location evidence="1">Nucleus</location>
    </subcellularLocation>
</comment>
<dbReference type="STRING" id="50429.A0A2B4SEQ5"/>
<keyword evidence="9" id="KW-1185">Reference proteome</keyword>
<organism evidence="8 9">
    <name type="scientific">Stylophora pistillata</name>
    <name type="common">Smooth cauliflower coral</name>
    <dbReference type="NCBI Taxonomy" id="50429"/>
    <lineage>
        <taxon>Eukaryota</taxon>
        <taxon>Metazoa</taxon>
        <taxon>Cnidaria</taxon>
        <taxon>Anthozoa</taxon>
        <taxon>Hexacorallia</taxon>
        <taxon>Scleractinia</taxon>
        <taxon>Astrocoeniina</taxon>
        <taxon>Pocilloporidae</taxon>
        <taxon>Stylophora</taxon>
    </lineage>
</organism>
<feature type="region of interest" description="Disordered" evidence="5">
    <location>
        <begin position="167"/>
        <end position="204"/>
    </location>
</feature>
<dbReference type="SMART" id="SM00353">
    <property type="entry name" value="HLH"/>
    <property type="match status" value="1"/>
</dbReference>
<evidence type="ECO:0000256" key="1">
    <source>
        <dbReference type="ARBA" id="ARBA00004123"/>
    </source>
</evidence>
<dbReference type="InterPro" id="IPR050370">
    <property type="entry name" value="HES_HEY"/>
</dbReference>
<dbReference type="CDD" id="cd11410">
    <property type="entry name" value="bHLH_O_HES"/>
    <property type="match status" value="1"/>
</dbReference>
<evidence type="ECO:0000259" key="6">
    <source>
        <dbReference type="PROSITE" id="PS50888"/>
    </source>
</evidence>
<keyword evidence="4" id="KW-0539">Nucleus</keyword>
<gene>
    <name evidence="8" type="primary">hes4-a</name>
    <name evidence="8" type="ORF">AWC38_SpisGene8219</name>
</gene>
<dbReference type="InterPro" id="IPR003650">
    <property type="entry name" value="Orange_dom"/>
</dbReference>
<feature type="domain" description="Orange" evidence="7">
    <location>
        <begin position="92"/>
        <end position="125"/>
    </location>
</feature>
<dbReference type="Pfam" id="PF00010">
    <property type="entry name" value="HLH"/>
    <property type="match status" value="1"/>
</dbReference>
<evidence type="ECO:0000256" key="3">
    <source>
        <dbReference type="ARBA" id="ARBA00023163"/>
    </source>
</evidence>
<dbReference type="GO" id="GO:0003677">
    <property type="term" value="F:DNA binding"/>
    <property type="evidence" value="ECO:0007669"/>
    <property type="project" value="InterPro"/>
</dbReference>
<dbReference type="PROSITE" id="PS51054">
    <property type="entry name" value="ORANGE"/>
    <property type="match status" value="1"/>
</dbReference>
<dbReference type="PROSITE" id="PS50888">
    <property type="entry name" value="BHLH"/>
    <property type="match status" value="1"/>
</dbReference>
<evidence type="ECO:0000259" key="7">
    <source>
        <dbReference type="PROSITE" id="PS51054"/>
    </source>
</evidence>
<dbReference type="SUPFAM" id="SSF158457">
    <property type="entry name" value="Orange domain-like"/>
    <property type="match status" value="1"/>
</dbReference>
<dbReference type="SUPFAM" id="SSF47459">
    <property type="entry name" value="HLH, helix-loop-helix DNA-binding domain"/>
    <property type="match status" value="1"/>
</dbReference>
<reference evidence="9" key="1">
    <citation type="journal article" date="2017" name="bioRxiv">
        <title>Comparative analysis of the genomes of Stylophora pistillata and Acropora digitifera provides evidence for extensive differences between species of corals.</title>
        <authorList>
            <person name="Voolstra C.R."/>
            <person name="Li Y."/>
            <person name="Liew Y.J."/>
            <person name="Baumgarten S."/>
            <person name="Zoccola D."/>
            <person name="Flot J.-F."/>
            <person name="Tambutte S."/>
            <person name="Allemand D."/>
            <person name="Aranda M."/>
        </authorList>
    </citation>
    <scope>NUCLEOTIDE SEQUENCE [LARGE SCALE GENOMIC DNA]</scope>
</reference>
<keyword evidence="3" id="KW-0804">Transcription</keyword>
<feature type="domain" description="BHLH" evidence="6">
    <location>
        <begin position="11"/>
        <end position="69"/>
    </location>
</feature>
<evidence type="ECO:0000256" key="2">
    <source>
        <dbReference type="ARBA" id="ARBA00023015"/>
    </source>
</evidence>
<dbReference type="Pfam" id="PF07527">
    <property type="entry name" value="Hairy_orange"/>
    <property type="match status" value="1"/>
</dbReference>
<dbReference type="Proteomes" id="UP000225706">
    <property type="component" value="Unassembled WGS sequence"/>
</dbReference>
<dbReference type="GO" id="GO:0046983">
    <property type="term" value="F:protein dimerization activity"/>
    <property type="evidence" value="ECO:0007669"/>
    <property type="project" value="InterPro"/>
</dbReference>
<accession>A0A2B4SEQ5</accession>